<feature type="region of interest" description="Disordered" evidence="1">
    <location>
        <begin position="1"/>
        <end position="56"/>
    </location>
</feature>
<protein>
    <recommendedName>
        <fullName evidence="2">WGR domain-containing protein</fullName>
    </recommendedName>
</protein>
<proteinExistence type="predicted"/>
<keyword evidence="4" id="KW-1185">Reference proteome</keyword>
<accession>A0A9Q0E972</accession>
<evidence type="ECO:0000313" key="3">
    <source>
        <dbReference type="EMBL" id="KAJ3602168.1"/>
    </source>
</evidence>
<feature type="domain" description="WGR" evidence="2">
    <location>
        <begin position="38"/>
        <end position="77"/>
    </location>
</feature>
<evidence type="ECO:0000259" key="2">
    <source>
        <dbReference type="Pfam" id="PF05406"/>
    </source>
</evidence>
<dbReference type="AlphaFoldDB" id="A0A9Q0E972"/>
<dbReference type="SUPFAM" id="SSF142921">
    <property type="entry name" value="WGR domain-like"/>
    <property type="match status" value="1"/>
</dbReference>
<reference evidence="3" key="1">
    <citation type="submission" date="2022-07" db="EMBL/GenBank/DDBJ databases">
        <title>Chromosome-level genome of Muraenolepis orangiensis.</title>
        <authorList>
            <person name="Kim J."/>
        </authorList>
    </citation>
    <scope>NUCLEOTIDE SEQUENCE</scope>
    <source>
        <strain evidence="3">KU_S4_2022</strain>
        <tissue evidence="3">Muscle</tissue>
    </source>
</reference>
<gene>
    <name evidence="3" type="ORF">NHX12_029927</name>
</gene>
<dbReference type="Pfam" id="PF05406">
    <property type="entry name" value="WGR"/>
    <property type="match status" value="1"/>
</dbReference>
<feature type="compositionally biased region" description="Polar residues" evidence="1">
    <location>
        <begin position="43"/>
        <end position="53"/>
    </location>
</feature>
<sequence>MAPKRRSASSSKVGAKKVKVKEEPEETPKQSNLTAGEGEDGQNGESAGDSSADNVIKDFEKMFKDKTENNWADRDNFVT</sequence>
<comment type="caution">
    <text evidence="3">The sequence shown here is derived from an EMBL/GenBank/DDBJ whole genome shotgun (WGS) entry which is preliminary data.</text>
</comment>
<evidence type="ECO:0000313" key="4">
    <source>
        <dbReference type="Proteomes" id="UP001148018"/>
    </source>
</evidence>
<dbReference type="Proteomes" id="UP001148018">
    <property type="component" value="Unassembled WGS sequence"/>
</dbReference>
<name>A0A9Q0E972_9TELE</name>
<dbReference type="InterPro" id="IPR008893">
    <property type="entry name" value="WGR_domain"/>
</dbReference>
<dbReference type="EMBL" id="JANIIK010000046">
    <property type="protein sequence ID" value="KAJ3602168.1"/>
    <property type="molecule type" value="Genomic_DNA"/>
</dbReference>
<evidence type="ECO:0000256" key="1">
    <source>
        <dbReference type="SAM" id="MobiDB-lite"/>
    </source>
</evidence>
<dbReference type="InterPro" id="IPR036930">
    <property type="entry name" value="WGR_dom_sf"/>
</dbReference>
<organism evidence="3 4">
    <name type="scientific">Muraenolepis orangiensis</name>
    <name type="common">Patagonian moray cod</name>
    <dbReference type="NCBI Taxonomy" id="630683"/>
    <lineage>
        <taxon>Eukaryota</taxon>
        <taxon>Metazoa</taxon>
        <taxon>Chordata</taxon>
        <taxon>Craniata</taxon>
        <taxon>Vertebrata</taxon>
        <taxon>Euteleostomi</taxon>
        <taxon>Actinopterygii</taxon>
        <taxon>Neopterygii</taxon>
        <taxon>Teleostei</taxon>
        <taxon>Neoteleostei</taxon>
        <taxon>Acanthomorphata</taxon>
        <taxon>Zeiogadaria</taxon>
        <taxon>Gadariae</taxon>
        <taxon>Gadiformes</taxon>
        <taxon>Muraenolepidoidei</taxon>
        <taxon>Muraenolepididae</taxon>
        <taxon>Muraenolepis</taxon>
    </lineage>
</organism>